<keyword evidence="2" id="KW-1185">Reference proteome</keyword>
<dbReference type="AlphaFoldDB" id="A0A164W8D1"/>
<proteinExistence type="predicted"/>
<sequence length="222" mass="25222">MGSMTIVIFQSHYRDVCIFSFLFFVEGFGRIIKVGDAKNQNKLVELGIDPSSLKANFSFAHLDKVSVSICCLSLSFNVCVYSLSLTKTLSFARRAFLFQRGWDIRGLLGASGGLRCHLFFRTLKETPPPPPKTRNKFAFSKCNPSRFCMTISAMNVSAAYFSDMQITRIVYAEFDRKTASHLVSTRRLKFKEKKFGFPMNWGGINGRTDISWTLIARHCTQF</sequence>
<organism evidence="1 2">
    <name type="scientific">Daphnia magna</name>
    <dbReference type="NCBI Taxonomy" id="35525"/>
    <lineage>
        <taxon>Eukaryota</taxon>
        <taxon>Metazoa</taxon>
        <taxon>Ecdysozoa</taxon>
        <taxon>Arthropoda</taxon>
        <taxon>Crustacea</taxon>
        <taxon>Branchiopoda</taxon>
        <taxon>Diplostraca</taxon>
        <taxon>Cladocera</taxon>
        <taxon>Anomopoda</taxon>
        <taxon>Daphniidae</taxon>
        <taxon>Daphnia</taxon>
    </lineage>
</organism>
<evidence type="ECO:0000313" key="1">
    <source>
        <dbReference type="EMBL" id="KZS13043.1"/>
    </source>
</evidence>
<reference evidence="1 2" key="1">
    <citation type="submission" date="2016-03" db="EMBL/GenBank/DDBJ databases">
        <title>EvidentialGene: Evidence-directed Construction of Genes on Genomes.</title>
        <authorList>
            <person name="Gilbert D.G."/>
            <person name="Choi J.-H."/>
            <person name="Mockaitis K."/>
            <person name="Colbourne J."/>
            <person name="Pfrender M."/>
        </authorList>
    </citation>
    <scope>NUCLEOTIDE SEQUENCE [LARGE SCALE GENOMIC DNA]</scope>
    <source>
        <strain evidence="1 2">Xinb3</strain>
        <tissue evidence="1">Complete organism</tissue>
    </source>
</reference>
<dbReference type="EMBL" id="LRGB01001299">
    <property type="protein sequence ID" value="KZS13043.1"/>
    <property type="molecule type" value="Genomic_DNA"/>
</dbReference>
<comment type="caution">
    <text evidence="1">The sequence shown here is derived from an EMBL/GenBank/DDBJ whole genome shotgun (WGS) entry which is preliminary data.</text>
</comment>
<protein>
    <submittedName>
        <fullName evidence="1">Uncharacterized protein</fullName>
    </submittedName>
</protein>
<dbReference type="Proteomes" id="UP000076858">
    <property type="component" value="Unassembled WGS sequence"/>
</dbReference>
<gene>
    <name evidence="1" type="ORF">APZ42_021918</name>
</gene>
<evidence type="ECO:0000313" key="2">
    <source>
        <dbReference type="Proteomes" id="UP000076858"/>
    </source>
</evidence>
<name>A0A164W8D1_9CRUS</name>
<accession>A0A164W8D1</accession>